<reference evidence="1 2" key="1">
    <citation type="journal article" date="2016" name="Nat. Commun.">
        <title>Thousands of microbial genomes shed light on interconnected biogeochemical processes in an aquifer system.</title>
        <authorList>
            <person name="Anantharaman K."/>
            <person name="Brown C.T."/>
            <person name="Hug L.A."/>
            <person name="Sharon I."/>
            <person name="Castelle C.J."/>
            <person name="Probst A.J."/>
            <person name="Thomas B.C."/>
            <person name="Singh A."/>
            <person name="Wilkins M.J."/>
            <person name="Karaoz U."/>
            <person name="Brodie E.L."/>
            <person name="Williams K.H."/>
            <person name="Hubbard S.S."/>
            <person name="Banfield J.F."/>
        </authorList>
    </citation>
    <scope>NUCLEOTIDE SEQUENCE [LARGE SCALE GENOMIC DNA]</scope>
</reference>
<dbReference type="STRING" id="1802627.A3A70_03030"/>
<gene>
    <name evidence="1" type="ORF">A3A70_03030</name>
</gene>
<evidence type="ECO:0000313" key="1">
    <source>
        <dbReference type="EMBL" id="OGC59848.1"/>
    </source>
</evidence>
<organism evidence="1 2">
    <name type="scientific">candidate division WWE3 bacterium RIFCSPLOWO2_01_FULL_42_11</name>
    <dbReference type="NCBI Taxonomy" id="1802627"/>
    <lineage>
        <taxon>Bacteria</taxon>
        <taxon>Katanobacteria</taxon>
    </lineage>
</organism>
<dbReference type="AlphaFoldDB" id="A0A1F4VS88"/>
<accession>A0A1F4VS88</accession>
<proteinExistence type="predicted"/>
<sequence length="79" mass="9614">MSLTTRIEKLEARIEEIAPKEDQINYVIQYKRDESGAEHYHIRRDGDWCWVIKEELDKFLAKFQDNRGMLIFVPEWNKE</sequence>
<evidence type="ECO:0000313" key="2">
    <source>
        <dbReference type="Proteomes" id="UP000178964"/>
    </source>
</evidence>
<dbReference type="Proteomes" id="UP000178964">
    <property type="component" value="Unassembled WGS sequence"/>
</dbReference>
<name>A0A1F4VS88_UNCKA</name>
<dbReference type="EMBL" id="MEVK01000006">
    <property type="protein sequence ID" value="OGC59848.1"/>
    <property type="molecule type" value="Genomic_DNA"/>
</dbReference>
<comment type="caution">
    <text evidence="1">The sequence shown here is derived from an EMBL/GenBank/DDBJ whole genome shotgun (WGS) entry which is preliminary data.</text>
</comment>
<protein>
    <submittedName>
        <fullName evidence="1">Uncharacterized protein</fullName>
    </submittedName>
</protein>